<evidence type="ECO:0000313" key="1">
    <source>
        <dbReference type="EnsemblPlants" id="cds.evm.model.03.558"/>
    </source>
</evidence>
<sequence length="305" mass="34272">MQANLYFCKGRFSGVRPYANSKNPQHEVPQSSSGCCRGGSTVQPTYSKGTSIQSMHVDTGATTHVTFDATNLENPQAYTGTETLVVVDCKKLLISHVGGFALPSHNSSCPLKLQSVLQVLSITQNLAIKLLMRYLKGTLNFDLVYGSDHNNIGIMGYADYDFIGEFDTRRSKTGYVFMLNRNTICWKATLKSIVALSTIEAEYIACTEVVKEAVLLEGITREMGVDQRVVSPYYDSQSALCLSKNKVFHERMKHMDVRLHFIQDIISERKIKLLKVSTDDNPSNMFFKPLLTTKFRHYLNQLKIT</sequence>
<protein>
    <recommendedName>
        <fullName evidence="3">Polyprotein</fullName>
    </recommendedName>
</protein>
<dbReference type="PANTHER" id="PTHR11439:SF491">
    <property type="entry name" value="INTEGRASE CATALYTIC DOMAIN-CONTAINING PROTEIN"/>
    <property type="match status" value="1"/>
</dbReference>
<dbReference type="PANTHER" id="PTHR11439">
    <property type="entry name" value="GAG-POL-RELATED RETROTRANSPOSON"/>
    <property type="match status" value="1"/>
</dbReference>
<dbReference type="EnsemblPlants" id="evm.model.03.558">
    <property type="protein sequence ID" value="cds.evm.model.03.558"/>
    <property type="gene ID" value="evm.TU.03.558"/>
</dbReference>
<organism evidence="1 2">
    <name type="scientific">Cannabis sativa</name>
    <name type="common">Hemp</name>
    <name type="synonym">Marijuana</name>
    <dbReference type="NCBI Taxonomy" id="3483"/>
    <lineage>
        <taxon>Eukaryota</taxon>
        <taxon>Viridiplantae</taxon>
        <taxon>Streptophyta</taxon>
        <taxon>Embryophyta</taxon>
        <taxon>Tracheophyta</taxon>
        <taxon>Spermatophyta</taxon>
        <taxon>Magnoliopsida</taxon>
        <taxon>eudicotyledons</taxon>
        <taxon>Gunneridae</taxon>
        <taxon>Pentapetalae</taxon>
        <taxon>rosids</taxon>
        <taxon>fabids</taxon>
        <taxon>Rosales</taxon>
        <taxon>Cannabaceae</taxon>
        <taxon>Cannabis</taxon>
    </lineage>
</organism>
<evidence type="ECO:0008006" key="3">
    <source>
        <dbReference type="Google" id="ProtNLM"/>
    </source>
</evidence>
<dbReference type="Gramene" id="evm.model.03.558">
    <property type="protein sequence ID" value="cds.evm.model.03.558"/>
    <property type="gene ID" value="evm.TU.03.558"/>
</dbReference>
<dbReference type="AlphaFoldDB" id="A0A803P9H4"/>
<dbReference type="CDD" id="cd09272">
    <property type="entry name" value="RNase_HI_RT_Ty1"/>
    <property type="match status" value="1"/>
</dbReference>
<reference evidence="1" key="1">
    <citation type="submission" date="2018-11" db="EMBL/GenBank/DDBJ databases">
        <authorList>
            <person name="Grassa J C."/>
        </authorList>
    </citation>
    <scope>NUCLEOTIDE SEQUENCE [LARGE SCALE GENOMIC DNA]</scope>
</reference>
<proteinExistence type="predicted"/>
<keyword evidence="2" id="KW-1185">Reference proteome</keyword>
<dbReference type="EMBL" id="UZAU01000261">
    <property type="status" value="NOT_ANNOTATED_CDS"/>
    <property type="molecule type" value="Genomic_DNA"/>
</dbReference>
<dbReference type="Proteomes" id="UP000596661">
    <property type="component" value="Chromosome 3"/>
</dbReference>
<evidence type="ECO:0000313" key="2">
    <source>
        <dbReference type="Proteomes" id="UP000596661"/>
    </source>
</evidence>
<reference evidence="1" key="2">
    <citation type="submission" date="2021-03" db="UniProtKB">
        <authorList>
            <consortium name="EnsemblPlants"/>
        </authorList>
    </citation>
    <scope>IDENTIFICATION</scope>
</reference>
<accession>A0A803P9H4</accession>
<name>A0A803P9H4_CANSA</name>